<dbReference type="EMBL" id="LSBI01000008">
    <property type="protein sequence ID" value="OAQ83033.1"/>
    <property type="molecule type" value="Genomic_DNA"/>
</dbReference>
<reference evidence="2 4" key="1">
    <citation type="submission" date="2016-01" db="EMBL/GenBank/DDBJ databases">
        <title>Biosynthesis of antibiotic leucinostatins and their inhibition on Phytophthora in bio-control Purpureocillium lilacinum.</title>
        <authorList>
            <person name="Wang G."/>
            <person name="Liu Z."/>
            <person name="Lin R."/>
            <person name="Li E."/>
            <person name="Mao Z."/>
            <person name="Ling J."/>
            <person name="Yin W."/>
            <person name="Xie B."/>
        </authorList>
    </citation>
    <scope>NUCLEOTIDE SEQUENCE [LARGE SCALE GENOMIC DNA]</scope>
    <source>
        <strain evidence="2">PLBJ-1</strain>
        <strain evidence="3">PLFJ-1</strain>
    </source>
</reference>
<feature type="region of interest" description="Disordered" evidence="1">
    <location>
        <begin position="44"/>
        <end position="80"/>
    </location>
</feature>
<name>A0A179GBP7_PURLI</name>
<evidence type="ECO:0000313" key="2">
    <source>
        <dbReference type="EMBL" id="OAQ74920.1"/>
    </source>
</evidence>
<gene>
    <name evidence="2" type="ORF">VFPBJ_10215</name>
    <name evidence="3" type="ORF">VFPFJ_08836</name>
</gene>
<protein>
    <submittedName>
        <fullName evidence="2">Uncharacterized protein</fullName>
    </submittedName>
</protein>
<dbReference type="Proteomes" id="UP000078240">
    <property type="component" value="Unassembled WGS sequence"/>
</dbReference>
<organism evidence="2 4">
    <name type="scientific">Purpureocillium lilacinum</name>
    <name type="common">Paecilomyces lilacinus</name>
    <dbReference type="NCBI Taxonomy" id="33203"/>
    <lineage>
        <taxon>Eukaryota</taxon>
        <taxon>Fungi</taxon>
        <taxon>Dikarya</taxon>
        <taxon>Ascomycota</taxon>
        <taxon>Pezizomycotina</taxon>
        <taxon>Sordariomycetes</taxon>
        <taxon>Hypocreomycetidae</taxon>
        <taxon>Hypocreales</taxon>
        <taxon>Ophiocordycipitaceae</taxon>
        <taxon>Purpureocillium</taxon>
    </lineage>
</organism>
<dbReference type="AlphaFoldDB" id="A0A179GBP7"/>
<accession>A0A179GBP7</accession>
<sequence length="137" mass="15015">MPAAVSCTVPYRLGGRQRKTLCHWALVIGKPLLVRGEEGWRGGERRNVASGSQAGGVLLRHVGERSKDRREEERGSHLGRGRAASVILVAALAAHDDDDGNEDNDDTTGEKFRPLLDKYTWSWPSVPSPYLGHPSFA</sequence>
<evidence type="ECO:0000313" key="4">
    <source>
        <dbReference type="Proteomes" id="UP000078240"/>
    </source>
</evidence>
<evidence type="ECO:0000256" key="1">
    <source>
        <dbReference type="SAM" id="MobiDB-lite"/>
    </source>
</evidence>
<feature type="compositionally biased region" description="Basic and acidic residues" evidence="1">
    <location>
        <begin position="61"/>
        <end position="76"/>
    </location>
</feature>
<comment type="caution">
    <text evidence="2">The sequence shown here is derived from an EMBL/GenBank/DDBJ whole genome shotgun (WGS) entry which is preliminary data.</text>
</comment>
<evidence type="ECO:0000313" key="3">
    <source>
        <dbReference type="EMBL" id="OAQ83033.1"/>
    </source>
</evidence>
<proteinExistence type="predicted"/>
<dbReference type="Proteomes" id="UP000078340">
    <property type="component" value="Unassembled WGS sequence"/>
</dbReference>
<dbReference type="EMBL" id="LSBH01000009">
    <property type="protein sequence ID" value="OAQ74920.1"/>
    <property type="molecule type" value="Genomic_DNA"/>
</dbReference>